<dbReference type="STRING" id="15368.I1GRK6"/>
<dbReference type="eggNOG" id="KOG2661">
    <property type="taxonomic scope" value="Eukaryota"/>
</dbReference>
<dbReference type="EnsemblPlants" id="KQK14859">
    <property type="protein sequence ID" value="KQK14859"/>
    <property type="gene ID" value="BRADI_1g19060v3"/>
</dbReference>
<evidence type="ECO:0000256" key="4">
    <source>
        <dbReference type="ARBA" id="ARBA00022833"/>
    </source>
</evidence>
<dbReference type="Gramene" id="KQK14859">
    <property type="protein sequence ID" value="KQK14859"/>
    <property type="gene ID" value="BRADI_1g19060v3"/>
</dbReference>
<dbReference type="GO" id="GO:0046872">
    <property type="term" value="F:metal ion binding"/>
    <property type="evidence" value="ECO:0007669"/>
    <property type="project" value="UniProtKB-KW"/>
</dbReference>
<dbReference type="PANTHER" id="PTHR22726:SF1">
    <property type="entry name" value="METALLOENDOPEPTIDASE OMA1, MITOCHONDRIAL"/>
    <property type="match status" value="1"/>
</dbReference>
<evidence type="ECO:0000313" key="8">
    <source>
        <dbReference type="EMBL" id="KQK14859.1"/>
    </source>
</evidence>
<keyword evidence="10" id="KW-1185">Reference proteome</keyword>
<keyword evidence="2" id="KW-0479">Metal-binding</keyword>
<sequence>MSVLSWLLLRGYKRPPPPPLARCYHQRAPALPPTQTHLARGRRGWRHEPRKAAAAGLVAYSSMFLLPYAVTLLPLRRVPSTVRVRRIADDIIRGIHLILPNSPSSDEDKPGPQTPDLSELDWEVIVVRDKRANAYCRPGGKIIVNTGFLECLATDAEIVTILAHEVGHAVARHCLELHEVAFVTILPHFTLASRIERGRGGSDRNHATCCRGFRSTRSARGLPEARRDQRKLGMERLRGVPSFGYDKISAFIQSKAMKDAVELYRRKSALGEAPTDVLLWWNS</sequence>
<dbReference type="GO" id="GO:0051603">
    <property type="term" value="P:proteolysis involved in protein catabolic process"/>
    <property type="evidence" value="ECO:0000318"/>
    <property type="project" value="GO_Central"/>
</dbReference>
<proteinExistence type="inferred from homology"/>
<keyword evidence="4 6" id="KW-0862">Zinc</keyword>
<dbReference type="InterPro" id="IPR001915">
    <property type="entry name" value="Peptidase_M48"/>
</dbReference>
<reference evidence="8 9" key="1">
    <citation type="journal article" date="2010" name="Nature">
        <title>Genome sequencing and analysis of the model grass Brachypodium distachyon.</title>
        <authorList>
            <consortium name="International Brachypodium Initiative"/>
        </authorList>
    </citation>
    <scope>NUCLEOTIDE SEQUENCE [LARGE SCALE GENOMIC DNA]</scope>
    <source>
        <strain evidence="8 9">Bd21</strain>
    </source>
</reference>
<accession>I1GRK6</accession>
<dbReference type="InParanoid" id="I1GRK6"/>
<evidence type="ECO:0000256" key="5">
    <source>
        <dbReference type="ARBA" id="ARBA00023049"/>
    </source>
</evidence>
<evidence type="ECO:0000256" key="3">
    <source>
        <dbReference type="ARBA" id="ARBA00022801"/>
    </source>
</evidence>
<reference evidence="9" key="3">
    <citation type="submission" date="2018-08" db="UniProtKB">
        <authorList>
            <consortium name="EnsemblPlants"/>
        </authorList>
    </citation>
    <scope>IDENTIFICATION</scope>
    <source>
        <strain evidence="9">cv. Bd21</strain>
    </source>
</reference>
<dbReference type="Gene3D" id="3.30.2010.10">
    <property type="entry name" value="Metalloproteases ('zincins'), catalytic domain"/>
    <property type="match status" value="1"/>
</dbReference>
<organism evidence="9">
    <name type="scientific">Brachypodium distachyon</name>
    <name type="common">Purple false brome</name>
    <name type="synonym">Trachynia distachya</name>
    <dbReference type="NCBI Taxonomy" id="15368"/>
    <lineage>
        <taxon>Eukaryota</taxon>
        <taxon>Viridiplantae</taxon>
        <taxon>Streptophyta</taxon>
        <taxon>Embryophyta</taxon>
        <taxon>Tracheophyta</taxon>
        <taxon>Spermatophyta</taxon>
        <taxon>Magnoliopsida</taxon>
        <taxon>Liliopsida</taxon>
        <taxon>Poales</taxon>
        <taxon>Poaceae</taxon>
        <taxon>BOP clade</taxon>
        <taxon>Pooideae</taxon>
        <taxon>Stipodae</taxon>
        <taxon>Brachypodieae</taxon>
        <taxon>Brachypodium</taxon>
    </lineage>
</organism>
<dbReference type="HOGENOM" id="CLU_984646_0_0_1"/>
<feature type="domain" description="Peptidase M48" evidence="7">
    <location>
        <begin position="117"/>
        <end position="192"/>
    </location>
</feature>
<comment type="cofactor">
    <cofactor evidence="6">
        <name>Zn(2+)</name>
        <dbReference type="ChEBI" id="CHEBI:29105"/>
    </cofactor>
    <text evidence="6">Binds 1 zinc ion per subunit.</text>
</comment>
<protein>
    <recommendedName>
        <fullName evidence="7">Peptidase M48 domain-containing protein</fullName>
    </recommendedName>
</protein>
<evidence type="ECO:0000313" key="9">
    <source>
        <dbReference type="EnsemblPlants" id="KQK14859"/>
    </source>
</evidence>
<dbReference type="PANTHER" id="PTHR22726">
    <property type="entry name" value="METALLOENDOPEPTIDASE OMA1"/>
    <property type="match status" value="1"/>
</dbReference>
<dbReference type="OrthoDB" id="7464992at2759"/>
<evidence type="ECO:0000313" key="10">
    <source>
        <dbReference type="Proteomes" id="UP000008810"/>
    </source>
</evidence>
<keyword evidence="3 6" id="KW-0378">Hydrolase</keyword>
<evidence type="ECO:0000256" key="6">
    <source>
        <dbReference type="RuleBase" id="RU003983"/>
    </source>
</evidence>
<dbReference type="Proteomes" id="UP000008810">
    <property type="component" value="Chromosome 1"/>
</dbReference>
<evidence type="ECO:0000256" key="1">
    <source>
        <dbReference type="ARBA" id="ARBA00022670"/>
    </source>
</evidence>
<dbReference type="EMBL" id="CM000880">
    <property type="protein sequence ID" value="KQK14859.1"/>
    <property type="molecule type" value="Genomic_DNA"/>
</dbReference>
<name>I1GRK6_BRADI</name>
<dbReference type="InterPro" id="IPR051156">
    <property type="entry name" value="Mito/Outer_Membr_Metalloprot"/>
</dbReference>
<keyword evidence="5 6" id="KW-0482">Metalloprotease</keyword>
<dbReference type="AlphaFoldDB" id="I1GRK6"/>
<dbReference type="GO" id="GO:0004222">
    <property type="term" value="F:metalloendopeptidase activity"/>
    <property type="evidence" value="ECO:0000318"/>
    <property type="project" value="GO_Central"/>
</dbReference>
<keyword evidence="1 6" id="KW-0645">Protease</keyword>
<dbReference type="GO" id="GO:0016020">
    <property type="term" value="C:membrane"/>
    <property type="evidence" value="ECO:0000318"/>
    <property type="project" value="GO_Central"/>
</dbReference>
<dbReference type="MEROPS" id="M48.A01"/>
<evidence type="ECO:0000256" key="2">
    <source>
        <dbReference type="ARBA" id="ARBA00022723"/>
    </source>
</evidence>
<reference evidence="8" key="2">
    <citation type="submission" date="2017-06" db="EMBL/GenBank/DDBJ databases">
        <title>WGS assembly of Brachypodium distachyon.</title>
        <authorList>
            <consortium name="The International Brachypodium Initiative"/>
            <person name="Lucas S."/>
            <person name="Harmon-Smith M."/>
            <person name="Lail K."/>
            <person name="Tice H."/>
            <person name="Grimwood J."/>
            <person name="Bruce D."/>
            <person name="Barry K."/>
            <person name="Shu S."/>
            <person name="Lindquist E."/>
            <person name="Wang M."/>
            <person name="Pitluck S."/>
            <person name="Vogel J.P."/>
            <person name="Garvin D.F."/>
            <person name="Mockler T.C."/>
            <person name="Schmutz J."/>
            <person name="Rokhsar D."/>
            <person name="Bevan M.W."/>
        </authorList>
    </citation>
    <scope>NUCLEOTIDE SEQUENCE</scope>
    <source>
        <strain evidence="8">Bd21</strain>
    </source>
</reference>
<comment type="similarity">
    <text evidence="6">Belongs to the peptidase M48 family.</text>
</comment>
<dbReference type="Pfam" id="PF01435">
    <property type="entry name" value="Peptidase_M48"/>
    <property type="match status" value="1"/>
</dbReference>
<gene>
    <name evidence="8" type="ORF">BRADI_1g19060v3</name>
</gene>
<evidence type="ECO:0000259" key="7">
    <source>
        <dbReference type="Pfam" id="PF01435"/>
    </source>
</evidence>